<feature type="compositionally biased region" description="Low complexity" evidence="1">
    <location>
        <begin position="299"/>
        <end position="321"/>
    </location>
</feature>
<gene>
    <name evidence="2" type="ORF">PCOR1329_LOCUS38989</name>
</gene>
<feature type="region of interest" description="Disordered" evidence="1">
    <location>
        <begin position="366"/>
        <end position="407"/>
    </location>
</feature>
<reference evidence="2" key="1">
    <citation type="submission" date="2023-10" db="EMBL/GenBank/DDBJ databases">
        <authorList>
            <person name="Chen Y."/>
            <person name="Shah S."/>
            <person name="Dougan E. K."/>
            <person name="Thang M."/>
            <person name="Chan C."/>
        </authorList>
    </citation>
    <scope>NUCLEOTIDE SEQUENCE [LARGE SCALE GENOMIC DNA]</scope>
</reference>
<evidence type="ECO:0000313" key="2">
    <source>
        <dbReference type="EMBL" id="CAK0845090.1"/>
    </source>
</evidence>
<keyword evidence="3" id="KW-1185">Reference proteome</keyword>
<evidence type="ECO:0000313" key="3">
    <source>
        <dbReference type="Proteomes" id="UP001189429"/>
    </source>
</evidence>
<name>A0ABN9TH15_9DINO</name>
<sequence>MTKDSFDGRGERGSDVVGSSFDLLASCTLPQRSPQPTHRDVASHSSGDGRAVSPAGSRLQSYAGPRGWEDAPADTGLDEDGLTQTLERLDLWPPELSPGDRSEVFTALRVPAVAAVRALRHGQPLPRRVSRRLFCEGFARVPFNLPDFPVPTHLLSTDPAIGVEQVAQAIATTFCNWRAGLELVKDFWMSGLLSLEEIQTALPFLVRHTQVEDAALRVIRVGATLFTPQEWHTMVRVPRESIGLLMPQTERQTAECEALPRQSLTPVDLSAREARLAALQASPTPAPPWHRQDLRQETPPQAAPGRLPAAAAAELPSSRGPGPSGGGARRALAAGCRVNIDWSTARPVDSNGHDSDVTLLCGHQADEGAGLRDGGGRPLPGPSSAAAAAPSAAAASSCQATPQLPEAAGDPARFISLDRDLPNDDCRGPFLAVAFVRCCQLYESRGL</sequence>
<dbReference type="EMBL" id="CAUYUJ010014715">
    <property type="protein sequence ID" value="CAK0845090.1"/>
    <property type="molecule type" value="Genomic_DNA"/>
</dbReference>
<comment type="caution">
    <text evidence="2">The sequence shown here is derived from an EMBL/GenBank/DDBJ whole genome shotgun (WGS) entry which is preliminary data.</text>
</comment>
<evidence type="ECO:0000256" key="1">
    <source>
        <dbReference type="SAM" id="MobiDB-lite"/>
    </source>
</evidence>
<accession>A0ABN9TH15</accession>
<feature type="compositionally biased region" description="Low complexity" evidence="1">
    <location>
        <begin position="382"/>
        <end position="397"/>
    </location>
</feature>
<feature type="region of interest" description="Disordered" evidence="1">
    <location>
        <begin position="27"/>
        <end position="79"/>
    </location>
</feature>
<dbReference type="Proteomes" id="UP001189429">
    <property type="component" value="Unassembled WGS sequence"/>
</dbReference>
<organism evidence="2 3">
    <name type="scientific">Prorocentrum cordatum</name>
    <dbReference type="NCBI Taxonomy" id="2364126"/>
    <lineage>
        <taxon>Eukaryota</taxon>
        <taxon>Sar</taxon>
        <taxon>Alveolata</taxon>
        <taxon>Dinophyceae</taxon>
        <taxon>Prorocentrales</taxon>
        <taxon>Prorocentraceae</taxon>
        <taxon>Prorocentrum</taxon>
    </lineage>
</organism>
<evidence type="ECO:0008006" key="4">
    <source>
        <dbReference type="Google" id="ProtNLM"/>
    </source>
</evidence>
<feature type="region of interest" description="Disordered" evidence="1">
    <location>
        <begin position="280"/>
        <end position="330"/>
    </location>
</feature>
<protein>
    <recommendedName>
        <fullName evidence="4">RNA-polymerase II-associated protein 3-like C-terminal domain-containing protein</fullName>
    </recommendedName>
</protein>
<proteinExistence type="predicted"/>